<name>A0A1N6GZ92_9BACT</name>
<protein>
    <submittedName>
        <fullName evidence="2">Uncharacterized protein</fullName>
    </submittedName>
</protein>
<evidence type="ECO:0000256" key="1">
    <source>
        <dbReference type="SAM" id="Phobius"/>
    </source>
</evidence>
<reference evidence="3" key="1">
    <citation type="submission" date="2016-11" db="EMBL/GenBank/DDBJ databases">
        <authorList>
            <person name="Varghese N."/>
            <person name="Submissions S."/>
        </authorList>
    </citation>
    <scope>NUCLEOTIDE SEQUENCE [LARGE SCALE GENOMIC DNA]</scope>
    <source>
        <strain evidence="3">DSM 15292</strain>
    </source>
</reference>
<dbReference type="EMBL" id="FSRC01000003">
    <property type="protein sequence ID" value="SIO12762.1"/>
    <property type="molecule type" value="Genomic_DNA"/>
</dbReference>
<evidence type="ECO:0000313" key="2">
    <source>
        <dbReference type="EMBL" id="SIO12762.1"/>
    </source>
</evidence>
<organism evidence="2 3">
    <name type="scientific">Algoriphagus halophilus</name>
    <dbReference type="NCBI Taxonomy" id="226505"/>
    <lineage>
        <taxon>Bacteria</taxon>
        <taxon>Pseudomonadati</taxon>
        <taxon>Bacteroidota</taxon>
        <taxon>Cytophagia</taxon>
        <taxon>Cytophagales</taxon>
        <taxon>Cyclobacteriaceae</taxon>
        <taxon>Algoriphagus</taxon>
    </lineage>
</organism>
<keyword evidence="1" id="KW-0472">Membrane</keyword>
<feature type="transmembrane region" description="Helical" evidence="1">
    <location>
        <begin position="60"/>
        <end position="79"/>
    </location>
</feature>
<accession>A0A1N6GZ92</accession>
<sequence>MKEFNPNPDLWSRIQTRKEFDNQLQGLITELPERSPKAELWSNIENILDQQEAPIPIWKYLSIAAAIILIVSFSGIYFMNQNSTTINPQDQVAINSDDLDLAPSVEKEIILEKKNSPEELQKDAPIPLEDNIEKKRQDVSVPKKVDKPAITEIKNNGLEASSLIIPERSLPQKAPSYHQVTIAWEIQEKIKIRTQFGKRPEIGIHQQIGKAEPSKRTIQIDFKRK</sequence>
<dbReference type="OrthoDB" id="837016at2"/>
<keyword evidence="3" id="KW-1185">Reference proteome</keyword>
<evidence type="ECO:0000313" key="3">
    <source>
        <dbReference type="Proteomes" id="UP000185221"/>
    </source>
</evidence>
<gene>
    <name evidence="2" type="ORF">SAMN05444394_3403</name>
</gene>
<dbReference type="RefSeq" id="WP_074226205.1">
    <property type="nucleotide sequence ID" value="NZ_FSRC01000003.1"/>
</dbReference>
<proteinExistence type="predicted"/>
<keyword evidence="1" id="KW-1133">Transmembrane helix</keyword>
<dbReference type="Proteomes" id="UP000185221">
    <property type="component" value="Unassembled WGS sequence"/>
</dbReference>
<dbReference type="AlphaFoldDB" id="A0A1N6GZ92"/>
<keyword evidence="1" id="KW-0812">Transmembrane</keyword>
<dbReference type="STRING" id="226505.SAMN05444394_3403"/>